<dbReference type="PANTHER" id="PTHR45749">
    <property type="match status" value="1"/>
</dbReference>
<dbReference type="SUPFAM" id="SSF53098">
    <property type="entry name" value="Ribonuclease H-like"/>
    <property type="match status" value="1"/>
</dbReference>
<proteinExistence type="predicted"/>
<comment type="caution">
    <text evidence="1">The sequence shown here is derived from an EMBL/GenBank/DDBJ whole genome shotgun (WGS) entry which is preliminary data.</text>
</comment>
<organism evidence="1 2">
    <name type="scientific">Dryococelus australis</name>
    <dbReference type="NCBI Taxonomy" id="614101"/>
    <lineage>
        <taxon>Eukaryota</taxon>
        <taxon>Metazoa</taxon>
        <taxon>Ecdysozoa</taxon>
        <taxon>Arthropoda</taxon>
        <taxon>Hexapoda</taxon>
        <taxon>Insecta</taxon>
        <taxon>Pterygota</taxon>
        <taxon>Neoptera</taxon>
        <taxon>Polyneoptera</taxon>
        <taxon>Phasmatodea</taxon>
        <taxon>Verophasmatodea</taxon>
        <taxon>Anareolatae</taxon>
        <taxon>Phasmatidae</taxon>
        <taxon>Eurycanthinae</taxon>
        <taxon>Dryococelus</taxon>
    </lineage>
</organism>
<keyword evidence="2" id="KW-1185">Reference proteome</keyword>
<accession>A0ABQ9GQX3</accession>
<dbReference type="EMBL" id="JARBHB010000010">
    <property type="protein sequence ID" value="KAJ8874408.1"/>
    <property type="molecule type" value="Genomic_DNA"/>
</dbReference>
<sequence>MADETKDVSKVEQLAILIRYVDCEDWKIKERAIGLHHWKYCRLDLKYCVGQCYDDANVMIGWANGVQARVKHQAPHAIYFHYHAHCLNLVLVHSLSVIEETKDFSTLQTIYCFISNSSVRHELFLEAQRKLKQPVMCLERFVPTQWFCWFSAVSKILKNFEAILIGRKHWHPSSNGAIVLHFYSIWKGAIPRNIRGEEKAKTLANNSNIEWDAVAKRKRAITSCLADREVSTSVGQMERNTRSIYLNIVDTVKHEFAR</sequence>
<evidence type="ECO:0000313" key="2">
    <source>
        <dbReference type="Proteomes" id="UP001159363"/>
    </source>
</evidence>
<dbReference type="Proteomes" id="UP001159363">
    <property type="component" value="Chromosome 9"/>
</dbReference>
<name>A0ABQ9GQX3_9NEOP</name>
<evidence type="ECO:0000313" key="1">
    <source>
        <dbReference type="EMBL" id="KAJ8874408.1"/>
    </source>
</evidence>
<dbReference type="PANTHER" id="PTHR45749:SF37">
    <property type="entry name" value="OS05G0311600 PROTEIN"/>
    <property type="match status" value="1"/>
</dbReference>
<reference evidence="1 2" key="1">
    <citation type="submission" date="2023-02" db="EMBL/GenBank/DDBJ databases">
        <title>LHISI_Scaffold_Assembly.</title>
        <authorList>
            <person name="Stuart O.P."/>
            <person name="Cleave R."/>
            <person name="Magrath M.J.L."/>
            <person name="Mikheyev A.S."/>
        </authorList>
    </citation>
    <scope>NUCLEOTIDE SEQUENCE [LARGE SCALE GENOMIC DNA]</scope>
    <source>
        <strain evidence="1">Daus_M_001</strain>
        <tissue evidence="1">Leg muscle</tissue>
    </source>
</reference>
<protein>
    <submittedName>
        <fullName evidence="1">Uncharacterized protein</fullName>
    </submittedName>
</protein>
<dbReference type="InterPro" id="IPR012337">
    <property type="entry name" value="RNaseH-like_sf"/>
</dbReference>
<gene>
    <name evidence="1" type="ORF">PR048_025257</name>
</gene>